<dbReference type="GO" id="GO:0005886">
    <property type="term" value="C:plasma membrane"/>
    <property type="evidence" value="ECO:0007669"/>
    <property type="project" value="UniProtKB-SubCell"/>
</dbReference>
<dbReference type="OrthoDB" id="9784202at2"/>
<gene>
    <name evidence="7" type="ORF">SAMN04490197_0227</name>
</gene>
<evidence type="ECO:0000256" key="3">
    <source>
        <dbReference type="ARBA" id="ARBA00022692"/>
    </source>
</evidence>
<dbReference type="InterPro" id="IPR001123">
    <property type="entry name" value="LeuE-type"/>
</dbReference>
<evidence type="ECO:0000256" key="5">
    <source>
        <dbReference type="ARBA" id="ARBA00023136"/>
    </source>
</evidence>
<keyword evidence="3 6" id="KW-0812">Transmembrane</keyword>
<name>A0A1H2DYF5_9PSED</name>
<keyword evidence="4 6" id="KW-1133">Transmembrane helix</keyword>
<dbReference type="Pfam" id="PF01810">
    <property type="entry name" value="LysE"/>
    <property type="match status" value="1"/>
</dbReference>
<feature type="transmembrane region" description="Helical" evidence="6">
    <location>
        <begin position="112"/>
        <end position="136"/>
    </location>
</feature>
<sequence length="209" mass="22264">MVEPSTLLLFAGAVLLLLMSPGPNMAFVIAHGASYGWRGGVAAALGIGAADLVLTALTAVGLTAAIAQWPLSFDLIRWAGAFYLLWMAWNALRIRSARALHATLQASLRSVFIRAMLNSLLNPKALLFFMVFLPQFVVRNGSAVAQQILTLGLILTLIATVFHVALGLVGGIIRGYAAHKGESAKWQSRGLAFVLVLLAVRLAFTSRPA</sequence>
<evidence type="ECO:0000256" key="6">
    <source>
        <dbReference type="SAM" id="Phobius"/>
    </source>
</evidence>
<comment type="subcellular location">
    <subcellularLocation>
        <location evidence="1">Cell membrane</location>
        <topology evidence="1">Multi-pass membrane protein</topology>
    </subcellularLocation>
</comment>
<dbReference type="EMBL" id="LT629782">
    <property type="protein sequence ID" value="SDT87448.1"/>
    <property type="molecule type" value="Genomic_DNA"/>
</dbReference>
<keyword evidence="8" id="KW-1185">Reference proteome</keyword>
<keyword evidence="5 6" id="KW-0472">Membrane</keyword>
<dbReference type="Proteomes" id="UP000183653">
    <property type="component" value="Chromosome I"/>
</dbReference>
<reference evidence="7 8" key="1">
    <citation type="submission" date="2016-10" db="EMBL/GenBank/DDBJ databases">
        <authorList>
            <person name="Varghese N."/>
            <person name="Submissions S."/>
        </authorList>
    </citation>
    <scope>NUCLEOTIDE SEQUENCE [LARGE SCALE GENOMIC DNA]</scope>
    <source>
        <strain evidence="7 8">BS2775</strain>
    </source>
</reference>
<organism evidence="7 8">
    <name type="scientific">Pseudomonas orientalis</name>
    <dbReference type="NCBI Taxonomy" id="76758"/>
    <lineage>
        <taxon>Bacteria</taxon>
        <taxon>Pseudomonadati</taxon>
        <taxon>Pseudomonadota</taxon>
        <taxon>Gammaproteobacteria</taxon>
        <taxon>Pseudomonadales</taxon>
        <taxon>Pseudomonadaceae</taxon>
        <taxon>Pseudomonas</taxon>
    </lineage>
</organism>
<evidence type="ECO:0000256" key="2">
    <source>
        <dbReference type="ARBA" id="ARBA00022475"/>
    </source>
</evidence>
<accession>A0A1H2DYF5</accession>
<proteinExistence type="predicted"/>
<dbReference type="PIRSF" id="PIRSF006324">
    <property type="entry name" value="LeuE"/>
    <property type="match status" value="1"/>
</dbReference>
<evidence type="ECO:0000256" key="1">
    <source>
        <dbReference type="ARBA" id="ARBA00004651"/>
    </source>
</evidence>
<dbReference type="PANTHER" id="PTHR30086">
    <property type="entry name" value="ARGININE EXPORTER PROTEIN ARGO"/>
    <property type="match status" value="1"/>
</dbReference>
<feature type="transmembrane region" description="Helical" evidence="6">
    <location>
        <begin position="42"/>
        <end position="63"/>
    </location>
</feature>
<dbReference type="GO" id="GO:0015171">
    <property type="term" value="F:amino acid transmembrane transporter activity"/>
    <property type="evidence" value="ECO:0007669"/>
    <property type="project" value="TreeGrafter"/>
</dbReference>
<evidence type="ECO:0000313" key="7">
    <source>
        <dbReference type="EMBL" id="SDT87448.1"/>
    </source>
</evidence>
<dbReference type="AlphaFoldDB" id="A0A1H2DYF5"/>
<protein>
    <submittedName>
        <fullName evidence="7">Threonine/homoserine/homoserine lactone efflux protein</fullName>
    </submittedName>
</protein>
<evidence type="ECO:0000313" key="8">
    <source>
        <dbReference type="Proteomes" id="UP000183653"/>
    </source>
</evidence>
<dbReference type="RefSeq" id="WP_057725513.1">
    <property type="nucleotide sequence ID" value="NZ_JYLM01000011.1"/>
</dbReference>
<keyword evidence="2" id="KW-1003">Cell membrane</keyword>
<evidence type="ECO:0000256" key="4">
    <source>
        <dbReference type="ARBA" id="ARBA00022989"/>
    </source>
</evidence>
<feature type="transmembrane region" description="Helical" evidence="6">
    <location>
        <begin position="75"/>
        <end position="92"/>
    </location>
</feature>
<dbReference type="PANTHER" id="PTHR30086:SF20">
    <property type="entry name" value="ARGININE EXPORTER PROTEIN ARGO-RELATED"/>
    <property type="match status" value="1"/>
</dbReference>
<feature type="transmembrane region" description="Helical" evidence="6">
    <location>
        <begin position="148"/>
        <end position="174"/>
    </location>
</feature>